<protein>
    <recommendedName>
        <fullName evidence="2">Glycosyltransferase 2-like domain-containing protein</fullName>
    </recommendedName>
</protein>
<gene>
    <name evidence="1" type="ORF">S01H1_81456</name>
</gene>
<dbReference type="InterPro" id="IPR029044">
    <property type="entry name" value="Nucleotide-diphossugar_trans"/>
</dbReference>
<evidence type="ECO:0008006" key="2">
    <source>
        <dbReference type="Google" id="ProtNLM"/>
    </source>
</evidence>
<dbReference type="SUPFAM" id="SSF53448">
    <property type="entry name" value="Nucleotide-diphospho-sugar transferases"/>
    <property type="match status" value="1"/>
</dbReference>
<sequence length="154" mass="18121">MNKKTAIIINSYNMSEWTDNLVEHIHHTVKVPYELIVVDNGSDIVEPSRYTNYWIPENVQMTKGFMQGVRFADSMDEDFFAYWLIITSVNFYDMYKNEDYLKIDPLELLLKVLVDDPKTYAVQPAFTFNEGSAWKAHHEPRGGRKPRRLWALEP</sequence>
<dbReference type="EMBL" id="BARS01055122">
    <property type="protein sequence ID" value="GAG43004.1"/>
    <property type="molecule type" value="Genomic_DNA"/>
</dbReference>
<dbReference type="Gene3D" id="3.90.550.10">
    <property type="entry name" value="Spore Coat Polysaccharide Biosynthesis Protein SpsA, Chain A"/>
    <property type="match status" value="1"/>
</dbReference>
<organism evidence="1">
    <name type="scientific">marine sediment metagenome</name>
    <dbReference type="NCBI Taxonomy" id="412755"/>
    <lineage>
        <taxon>unclassified sequences</taxon>
        <taxon>metagenomes</taxon>
        <taxon>ecological metagenomes</taxon>
    </lineage>
</organism>
<evidence type="ECO:0000313" key="1">
    <source>
        <dbReference type="EMBL" id="GAG43004.1"/>
    </source>
</evidence>
<feature type="non-terminal residue" evidence="1">
    <location>
        <position position="154"/>
    </location>
</feature>
<comment type="caution">
    <text evidence="1">The sequence shown here is derived from an EMBL/GenBank/DDBJ whole genome shotgun (WGS) entry which is preliminary data.</text>
</comment>
<name>X0XIQ7_9ZZZZ</name>
<reference evidence="1" key="1">
    <citation type="journal article" date="2014" name="Front. Microbiol.">
        <title>High frequency of phylogenetically diverse reductive dehalogenase-homologous genes in deep subseafloor sedimentary metagenomes.</title>
        <authorList>
            <person name="Kawai M."/>
            <person name="Futagami T."/>
            <person name="Toyoda A."/>
            <person name="Takaki Y."/>
            <person name="Nishi S."/>
            <person name="Hori S."/>
            <person name="Arai W."/>
            <person name="Tsubouchi T."/>
            <person name="Morono Y."/>
            <person name="Uchiyama I."/>
            <person name="Ito T."/>
            <person name="Fujiyama A."/>
            <person name="Inagaki F."/>
            <person name="Takami H."/>
        </authorList>
    </citation>
    <scope>NUCLEOTIDE SEQUENCE</scope>
    <source>
        <strain evidence="1">Expedition CK06-06</strain>
    </source>
</reference>
<accession>X0XIQ7</accession>
<dbReference type="AlphaFoldDB" id="X0XIQ7"/>
<proteinExistence type="predicted"/>